<proteinExistence type="predicted"/>
<feature type="non-terminal residue" evidence="2">
    <location>
        <position position="78"/>
    </location>
</feature>
<organism evidence="2">
    <name type="scientific">uncultured Craurococcus sp</name>
    <dbReference type="NCBI Taxonomy" id="1135998"/>
    <lineage>
        <taxon>Bacteria</taxon>
        <taxon>Pseudomonadati</taxon>
        <taxon>Pseudomonadota</taxon>
        <taxon>Alphaproteobacteria</taxon>
        <taxon>Acetobacterales</taxon>
        <taxon>Acetobacteraceae</taxon>
        <taxon>Craurococcus</taxon>
        <taxon>environmental samples</taxon>
    </lineage>
</organism>
<evidence type="ECO:0000313" key="2">
    <source>
        <dbReference type="EMBL" id="CAA9274291.1"/>
    </source>
</evidence>
<dbReference type="EMBL" id="CADCTD010000150">
    <property type="protein sequence ID" value="CAA9274291.1"/>
    <property type="molecule type" value="Genomic_DNA"/>
</dbReference>
<reference evidence="2" key="1">
    <citation type="submission" date="2020-02" db="EMBL/GenBank/DDBJ databases">
        <authorList>
            <person name="Meier V. D."/>
        </authorList>
    </citation>
    <scope>NUCLEOTIDE SEQUENCE</scope>
    <source>
        <strain evidence="2">AVDCRST_MAG27</strain>
    </source>
</reference>
<evidence type="ECO:0000256" key="1">
    <source>
        <dbReference type="SAM" id="MobiDB-lite"/>
    </source>
</evidence>
<sequence length="78" mass="8593">AAEAALPRESLGDPRTGARPADPSHGGYRPGSAAAAQGERKAGRCASSAVRRGWWRRRWSPWRRCCCWRASWRAVSSI</sequence>
<dbReference type="AlphaFoldDB" id="A0A6J4JDA4"/>
<feature type="region of interest" description="Disordered" evidence="1">
    <location>
        <begin position="1"/>
        <end position="42"/>
    </location>
</feature>
<feature type="non-terminal residue" evidence="2">
    <location>
        <position position="1"/>
    </location>
</feature>
<gene>
    <name evidence="2" type="ORF">AVDCRST_MAG27-3712</name>
</gene>
<name>A0A6J4JDA4_9PROT</name>
<accession>A0A6J4JDA4</accession>
<protein>
    <submittedName>
        <fullName evidence="2">Uncharacterized protein</fullName>
    </submittedName>
</protein>